<feature type="compositionally biased region" description="Acidic residues" evidence="12">
    <location>
        <begin position="340"/>
        <end position="349"/>
    </location>
</feature>
<keyword evidence="4" id="KW-0227">DNA damage</keyword>
<dbReference type="OrthoDB" id="444592at2759"/>
<dbReference type="FunFam" id="3.20.190.10:FF:000004">
    <property type="entry name" value="Putative Formamidopyrimidine-DNA glycosylase"/>
    <property type="match status" value="1"/>
</dbReference>
<dbReference type="GO" id="GO:0005634">
    <property type="term" value="C:nucleus"/>
    <property type="evidence" value="ECO:0007669"/>
    <property type="project" value="TreeGrafter"/>
</dbReference>
<dbReference type="InterPro" id="IPR035937">
    <property type="entry name" value="FPG_N"/>
</dbReference>
<accession>A0A6I9SVD7</accession>
<dbReference type="Pfam" id="PF01149">
    <property type="entry name" value="Fapy_DNA_glyco"/>
    <property type="match status" value="1"/>
</dbReference>
<keyword evidence="7" id="KW-0234">DNA repair</keyword>
<dbReference type="Gene3D" id="3.20.190.10">
    <property type="entry name" value="MutM-like, N-terminal"/>
    <property type="match status" value="1"/>
</dbReference>
<dbReference type="Gene3D" id="1.10.8.50">
    <property type="match status" value="1"/>
</dbReference>
<evidence type="ECO:0000256" key="11">
    <source>
        <dbReference type="ARBA" id="ARBA00044632"/>
    </source>
</evidence>
<dbReference type="Pfam" id="PF21218">
    <property type="entry name" value="Fpg-like_C"/>
    <property type="match status" value="1"/>
</dbReference>
<proteinExistence type="inferred from homology"/>
<dbReference type="PROSITE" id="PS51068">
    <property type="entry name" value="FPG_CAT"/>
    <property type="match status" value="1"/>
</dbReference>
<keyword evidence="9" id="KW-0511">Multifunctional enzyme</keyword>
<dbReference type="AlphaFoldDB" id="A0A6I9SVD7"/>
<evidence type="ECO:0000256" key="3">
    <source>
        <dbReference type="ARBA" id="ARBA00011245"/>
    </source>
</evidence>
<evidence type="ECO:0000259" key="13">
    <source>
        <dbReference type="PROSITE" id="PS51068"/>
    </source>
</evidence>
<dbReference type="FunFam" id="1.10.8.50:FF:000009">
    <property type="entry name" value="Formamidopyrimidine-DNA glycosylase"/>
    <property type="match status" value="1"/>
</dbReference>
<keyword evidence="8" id="KW-0456">Lyase</keyword>
<feature type="domain" description="Formamidopyrimidine-DNA glycosylase catalytic" evidence="13">
    <location>
        <begin position="2"/>
        <end position="129"/>
    </location>
</feature>
<evidence type="ECO:0000313" key="14">
    <source>
        <dbReference type="Proteomes" id="UP000504604"/>
    </source>
</evidence>
<feature type="compositionally biased region" description="Basic residues" evidence="12">
    <location>
        <begin position="378"/>
        <end position="391"/>
    </location>
</feature>
<feature type="region of interest" description="Disordered" evidence="12">
    <location>
        <begin position="282"/>
        <end position="447"/>
    </location>
</feature>
<dbReference type="InterPro" id="IPR012319">
    <property type="entry name" value="FPG_cat"/>
</dbReference>
<keyword evidence="14" id="KW-1185">Reference proteome</keyword>
<evidence type="ECO:0000256" key="9">
    <source>
        <dbReference type="ARBA" id="ARBA00023268"/>
    </source>
</evidence>
<name>A0A6I9SVD7_SESIN</name>
<evidence type="ECO:0000256" key="12">
    <source>
        <dbReference type="SAM" id="MobiDB-lite"/>
    </source>
</evidence>
<dbReference type="GO" id="GO:0006284">
    <property type="term" value="P:base-excision repair"/>
    <property type="evidence" value="ECO:0007669"/>
    <property type="project" value="InterPro"/>
</dbReference>
<evidence type="ECO:0000256" key="6">
    <source>
        <dbReference type="ARBA" id="ARBA00023125"/>
    </source>
</evidence>
<feature type="compositionally biased region" description="Basic residues" evidence="12">
    <location>
        <begin position="421"/>
        <end position="447"/>
    </location>
</feature>
<dbReference type="GO" id="GO:0003684">
    <property type="term" value="F:damaged DNA binding"/>
    <property type="evidence" value="ECO:0007669"/>
    <property type="project" value="InterPro"/>
</dbReference>
<dbReference type="PANTHER" id="PTHR22993:SF9">
    <property type="entry name" value="FORMAMIDOPYRIMIDINE-DNA GLYCOSYLASE"/>
    <property type="match status" value="1"/>
</dbReference>
<dbReference type="SUPFAM" id="SSF46946">
    <property type="entry name" value="S13-like H2TH domain"/>
    <property type="match status" value="1"/>
</dbReference>
<keyword evidence="10" id="KW-0326">Glycosidase</keyword>
<dbReference type="CDD" id="cd08972">
    <property type="entry name" value="PF_Nei_N"/>
    <property type="match status" value="1"/>
</dbReference>
<dbReference type="SUPFAM" id="SSF81624">
    <property type="entry name" value="N-terminal domain of MutM-like DNA repair proteins"/>
    <property type="match status" value="1"/>
</dbReference>
<dbReference type="Proteomes" id="UP000504604">
    <property type="component" value="Linkage group LG3"/>
</dbReference>
<feature type="compositionally biased region" description="Acidic residues" evidence="12">
    <location>
        <begin position="407"/>
        <end position="417"/>
    </location>
</feature>
<dbReference type="GO" id="GO:0008534">
    <property type="term" value="F:oxidized purine nucleobase lesion DNA N-glycosylase activity"/>
    <property type="evidence" value="ECO:0007669"/>
    <property type="project" value="UniProtKB-EC"/>
</dbReference>
<evidence type="ECO:0000256" key="5">
    <source>
        <dbReference type="ARBA" id="ARBA00022801"/>
    </source>
</evidence>
<dbReference type="GO" id="GO:0140078">
    <property type="term" value="F:class I DNA-(apurinic or apyrimidinic site) endonuclease activity"/>
    <property type="evidence" value="ECO:0007669"/>
    <property type="project" value="UniProtKB-EC"/>
</dbReference>
<gene>
    <name evidence="15" type="primary">LOC105158359</name>
</gene>
<dbReference type="Pfam" id="PF06831">
    <property type="entry name" value="H2TH"/>
    <property type="match status" value="1"/>
</dbReference>
<dbReference type="GeneID" id="105158359"/>
<dbReference type="PANTHER" id="PTHR22993">
    <property type="entry name" value="FORMAMIDOPYRIMIDINE-DNA GLYCOSYLASE"/>
    <property type="match status" value="1"/>
</dbReference>
<sequence>MPELPEVEAARRALEEHCVGKRIKKSTVADDSKVIDGVSSKDFEAALVGKTIVAAHRKGKNMWLQLDSPPFPSFQFGMAGALYIKGVAVTKYKRSAVKDTDEWPSKYSKVFVELDGGLEFSFTDKRRFAKVRLLDNPASVPPISELGPDALLEPMTVDRFYNSLTKKKIGIKALLLDQSFISGIGNWMADEVLYQSRTHPLQTASSMSKEACAALLKCINEVTEKAIEVGADSSQFPSNWIFHSREKKPGKAFVDGKKIEFITAGSRTTAYVPELQKLTGNQAVKEAGKPSKRTAAGNSNADDESGDEDKPIEPKAVGGRKTGRTRKPSAMKKPSTSVSDSDDDEENSADDVTSKRKQGAKNPPARSKAKGLNENKGQRRQTKGRTAPAKRKHEESDHDTISSSGGDNEDQHEEAEEVMNGKRRGAGASSKKRVAISQNRKQKQNAK</sequence>
<keyword evidence="5" id="KW-0378">Hydrolase</keyword>
<comment type="catalytic activity">
    <reaction evidence="1">
        <text>Hydrolysis of DNA containing ring-opened 7-methylguanine residues, releasing 2,6-diamino-4-hydroxy-5-(N-methyl)formamidopyrimidine.</text>
        <dbReference type="EC" id="3.2.2.23"/>
    </reaction>
</comment>
<reference evidence="15" key="1">
    <citation type="submission" date="2025-08" db="UniProtKB">
        <authorList>
            <consortium name="RefSeq"/>
        </authorList>
    </citation>
    <scope>IDENTIFICATION</scope>
</reference>
<evidence type="ECO:0000313" key="15">
    <source>
        <dbReference type="RefSeq" id="XP_011073392.1"/>
    </source>
</evidence>
<evidence type="ECO:0000256" key="7">
    <source>
        <dbReference type="ARBA" id="ARBA00023204"/>
    </source>
</evidence>
<comment type="similarity">
    <text evidence="2">Belongs to the FPG family.</text>
</comment>
<organism evidence="14 15">
    <name type="scientific">Sesamum indicum</name>
    <name type="common">Oriental sesame</name>
    <name type="synonym">Sesamum orientale</name>
    <dbReference type="NCBI Taxonomy" id="4182"/>
    <lineage>
        <taxon>Eukaryota</taxon>
        <taxon>Viridiplantae</taxon>
        <taxon>Streptophyta</taxon>
        <taxon>Embryophyta</taxon>
        <taxon>Tracheophyta</taxon>
        <taxon>Spermatophyta</taxon>
        <taxon>Magnoliopsida</taxon>
        <taxon>eudicotyledons</taxon>
        <taxon>Gunneridae</taxon>
        <taxon>Pentapetalae</taxon>
        <taxon>asterids</taxon>
        <taxon>lamiids</taxon>
        <taxon>Lamiales</taxon>
        <taxon>Pedaliaceae</taxon>
        <taxon>Sesamum</taxon>
    </lineage>
</organism>
<evidence type="ECO:0000256" key="1">
    <source>
        <dbReference type="ARBA" id="ARBA00001668"/>
    </source>
</evidence>
<dbReference type="InterPro" id="IPR010979">
    <property type="entry name" value="Ribosomal_uS13-like_H2TH"/>
</dbReference>
<evidence type="ECO:0000256" key="2">
    <source>
        <dbReference type="ARBA" id="ARBA00009409"/>
    </source>
</evidence>
<dbReference type="NCBIfam" id="TIGR00577">
    <property type="entry name" value="fpg"/>
    <property type="match status" value="1"/>
</dbReference>
<comment type="catalytic activity">
    <reaction evidence="11">
        <text>2'-deoxyribonucleotide-(2'-deoxyribose 5'-phosphate)-2'-deoxyribonucleotide-DNA = a 3'-end 2'-deoxyribonucleotide-(2,3-dehydro-2,3-deoxyribose 5'-phosphate)-DNA + a 5'-end 5'-phospho-2'-deoxyribonucleoside-DNA + H(+)</text>
        <dbReference type="Rhea" id="RHEA:66592"/>
        <dbReference type="Rhea" id="RHEA-COMP:13180"/>
        <dbReference type="Rhea" id="RHEA-COMP:16897"/>
        <dbReference type="Rhea" id="RHEA-COMP:17067"/>
        <dbReference type="ChEBI" id="CHEBI:15378"/>
        <dbReference type="ChEBI" id="CHEBI:136412"/>
        <dbReference type="ChEBI" id="CHEBI:157695"/>
        <dbReference type="ChEBI" id="CHEBI:167181"/>
        <dbReference type="EC" id="4.2.99.18"/>
    </reaction>
</comment>
<dbReference type="InterPro" id="IPR020629">
    <property type="entry name" value="FPG_Glyclase"/>
</dbReference>
<dbReference type="SMART" id="SM01232">
    <property type="entry name" value="H2TH"/>
    <property type="match status" value="1"/>
</dbReference>
<dbReference type="GO" id="GO:0008270">
    <property type="term" value="F:zinc ion binding"/>
    <property type="evidence" value="ECO:0007669"/>
    <property type="project" value="InterPro"/>
</dbReference>
<evidence type="ECO:0000256" key="10">
    <source>
        <dbReference type="ARBA" id="ARBA00023295"/>
    </source>
</evidence>
<feature type="compositionally biased region" description="Basic residues" evidence="12">
    <location>
        <begin position="321"/>
        <end position="330"/>
    </location>
</feature>
<dbReference type="InterPro" id="IPR015886">
    <property type="entry name" value="H2TH_FPG"/>
</dbReference>
<keyword evidence="6" id="KW-0238">DNA-binding</keyword>
<protein>
    <submittedName>
        <fullName evidence="15">Formamidopyrimidine-DNA glycosylase isoform X2</fullName>
    </submittedName>
</protein>
<evidence type="ECO:0000256" key="8">
    <source>
        <dbReference type="ARBA" id="ARBA00023239"/>
    </source>
</evidence>
<dbReference type="InterPro" id="IPR049332">
    <property type="entry name" value="Fpg-like_C"/>
</dbReference>
<dbReference type="RefSeq" id="XP_011073392.1">
    <property type="nucleotide sequence ID" value="XM_011075090.2"/>
</dbReference>
<comment type="subunit">
    <text evidence="3">Monomer.</text>
</comment>
<dbReference type="SMART" id="SM00898">
    <property type="entry name" value="Fapy_DNA_glyco"/>
    <property type="match status" value="1"/>
</dbReference>
<evidence type="ECO:0000256" key="4">
    <source>
        <dbReference type="ARBA" id="ARBA00022763"/>
    </source>
</evidence>